<accession>A0A9D1T2M0</accession>
<reference evidence="5" key="2">
    <citation type="journal article" date="2021" name="PeerJ">
        <title>Extensive microbial diversity within the chicken gut microbiome revealed by metagenomics and culture.</title>
        <authorList>
            <person name="Gilroy R."/>
            <person name="Ravi A."/>
            <person name="Getino M."/>
            <person name="Pursley I."/>
            <person name="Horton D.L."/>
            <person name="Alikhan N.F."/>
            <person name="Baker D."/>
            <person name="Gharbi K."/>
            <person name="Hall N."/>
            <person name="Watson M."/>
            <person name="Adriaenssens E.M."/>
            <person name="Foster-Nyarko E."/>
            <person name="Jarju S."/>
            <person name="Secka A."/>
            <person name="Antonio M."/>
            <person name="Oren A."/>
            <person name="Chaudhuri R.R."/>
            <person name="La Ragione R."/>
            <person name="Hildebrand F."/>
            <person name="Pallen M.J."/>
        </authorList>
    </citation>
    <scope>NUCLEOTIDE SEQUENCE</scope>
    <source>
        <strain evidence="5">35461</strain>
    </source>
</reference>
<proteinExistence type="inferred from homology"/>
<evidence type="ECO:0000259" key="4">
    <source>
        <dbReference type="SMART" id="SM00967"/>
    </source>
</evidence>
<dbReference type="InterPro" id="IPR001537">
    <property type="entry name" value="SpoU_MeTrfase"/>
</dbReference>
<dbReference type="Gene3D" id="3.40.1280.10">
    <property type="match status" value="1"/>
</dbReference>
<dbReference type="SUPFAM" id="SSF75217">
    <property type="entry name" value="alpha/beta knot"/>
    <property type="match status" value="1"/>
</dbReference>
<organism evidence="5 6">
    <name type="scientific">Candidatus Spyradenecus faecavium</name>
    <dbReference type="NCBI Taxonomy" id="2840947"/>
    <lineage>
        <taxon>Bacteria</taxon>
        <taxon>Pseudomonadati</taxon>
        <taxon>Lentisphaerota</taxon>
        <taxon>Lentisphaeria</taxon>
        <taxon>Lentisphaerales</taxon>
        <taxon>Lentisphaeraceae</taxon>
        <taxon>Lentisphaeraceae incertae sedis</taxon>
        <taxon>Candidatus Spyradenecus</taxon>
    </lineage>
</organism>
<dbReference type="AlphaFoldDB" id="A0A9D1T2M0"/>
<evidence type="ECO:0000313" key="5">
    <source>
        <dbReference type="EMBL" id="HIV09131.1"/>
    </source>
</evidence>
<dbReference type="InterPro" id="IPR051259">
    <property type="entry name" value="rRNA_Methyltransferase"/>
</dbReference>
<evidence type="ECO:0000313" key="6">
    <source>
        <dbReference type="Proteomes" id="UP000886845"/>
    </source>
</evidence>
<feature type="domain" description="RNA 2-O ribose methyltransferase substrate binding" evidence="4">
    <location>
        <begin position="32"/>
        <end position="109"/>
    </location>
</feature>
<dbReference type="InterPro" id="IPR029064">
    <property type="entry name" value="Ribosomal_eL30-like_sf"/>
</dbReference>
<dbReference type="InterPro" id="IPR013123">
    <property type="entry name" value="SpoU_subst-bd"/>
</dbReference>
<dbReference type="PANTHER" id="PTHR43191:SF2">
    <property type="entry name" value="RRNA METHYLTRANSFERASE 3, MITOCHONDRIAL"/>
    <property type="match status" value="1"/>
</dbReference>
<comment type="similarity">
    <text evidence="1">Belongs to the class IV-like SAM-binding methyltransferase superfamily. RNA methyltransferase TrmH family.</text>
</comment>
<sequence>MITPLTSLSNPRVKAAVKLRQRSHRDDAGLMLIEGYREIHRALEHDYRPTQLFYCEDLWLKHENEPALVARCRDLGADLFPCSKPVFEKLAYRERPDGLLAVGPQIVKRLADLTLPDDALLLVCEAIEKPGNLGTMLRSADASGAAAVIVCDPCTDIHNPNVVRASTGTLFTLPVAQTTADELLPWLRANGFAILAATPHAEKLHFQQPLTGRVALCLGSEQYGLTDAFMRDAALRVRIPMLGVADSLNVSAAATILLAEAVRQRILAGAVTPPPPEPWHGHTHDQ</sequence>
<dbReference type="Gene3D" id="3.30.1330.30">
    <property type="match status" value="1"/>
</dbReference>
<evidence type="ECO:0000256" key="2">
    <source>
        <dbReference type="ARBA" id="ARBA00022603"/>
    </source>
</evidence>
<evidence type="ECO:0000256" key="3">
    <source>
        <dbReference type="ARBA" id="ARBA00022679"/>
    </source>
</evidence>
<name>A0A9D1T2M0_9BACT</name>
<protein>
    <submittedName>
        <fullName evidence="5">RNA methyltransferase</fullName>
    </submittedName>
</protein>
<keyword evidence="3" id="KW-0808">Transferase</keyword>
<dbReference type="EMBL" id="DVOR01000104">
    <property type="protein sequence ID" value="HIV09131.1"/>
    <property type="molecule type" value="Genomic_DNA"/>
</dbReference>
<reference evidence="5" key="1">
    <citation type="submission" date="2020-10" db="EMBL/GenBank/DDBJ databases">
        <authorList>
            <person name="Gilroy R."/>
        </authorList>
    </citation>
    <scope>NUCLEOTIDE SEQUENCE</scope>
    <source>
        <strain evidence="5">35461</strain>
    </source>
</reference>
<dbReference type="GO" id="GO:0005737">
    <property type="term" value="C:cytoplasm"/>
    <property type="evidence" value="ECO:0007669"/>
    <property type="project" value="UniProtKB-ARBA"/>
</dbReference>
<comment type="caution">
    <text evidence="5">The sequence shown here is derived from an EMBL/GenBank/DDBJ whole genome shotgun (WGS) entry which is preliminary data.</text>
</comment>
<dbReference type="GO" id="GO:0006396">
    <property type="term" value="P:RNA processing"/>
    <property type="evidence" value="ECO:0007669"/>
    <property type="project" value="InterPro"/>
</dbReference>
<dbReference type="GO" id="GO:0032259">
    <property type="term" value="P:methylation"/>
    <property type="evidence" value="ECO:0007669"/>
    <property type="project" value="UniProtKB-KW"/>
</dbReference>
<evidence type="ECO:0000256" key="1">
    <source>
        <dbReference type="ARBA" id="ARBA00007228"/>
    </source>
</evidence>
<dbReference type="SMART" id="SM00967">
    <property type="entry name" value="SpoU_sub_bind"/>
    <property type="match status" value="1"/>
</dbReference>
<dbReference type="InterPro" id="IPR029028">
    <property type="entry name" value="Alpha/beta_knot_MTases"/>
</dbReference>
<dbReference type="Pfam" id="PF22435">
    <property type="entry name" value="MRM3-like_sub_bind"/>
    <property type="match status" value="1"/>
</dbReference>
<dbReference type="GO" id="GO:0008173">
    <property type="term" value="F:RNA methyltransferase activity"/>
    <property type="evidence" value="ECO:0007669"/>
    <property type="project" value="InterPro"/>
</dbReference>
<dbReference type="PANTHER" id="PTHR43191">
    <property type="entry name" value="RRNA METHYLTRANSFERASE 3"/>
    <property type="match status" value="1"/>
</dbReference>
<dbReference type="InterPro" id="IPR053888">
    <property type="entry name" value="MRM3-like_sub_bind"/>
</dbReference>
<dbReference type="GO" id="GO:0003723">
    <property type="term" value="F:RNA binding"/>
    <property type="evidence" value="ECO:0007669"/>
    <property type="project" value="InterPro"/>
</dbReference>
<dbReference type="SUPFAM" id="SSF55315">
    <property type="entry name" value="L30e-like"/>
    <property type="match status" value="1"/>
</dbReference>
<dbReference type="CDD" id="cd18104">
    <property type="entry name" value="SpoU-like_RNA-MTase"/>
    <property type="match status" value="1"/>
</dbReference>
<dbReference type="Proteomes" id="UP000886845">
    <property type="component" value="Unassembled WGS sequence"/>
</dbReference>
<keyword evidence="2 5" id="KW-0489">Methyltransferase</keyword>
<dbReference type="Pfam" id="PF00588">
    <property type="entry name" value="SpoU_methylase"/>
    <property type="match status" value="1"/>
</dbReference>
<dbReference type="InterPro" id="IPR029026">
    <property type="entry name" value="tRNA_m1G_MTases_N"/>
</dbReference>
<gene>
    <name evidence="5" type="ORF">IAC79_03340</name>
</gene>